<comment type="caution">
    <text evidence="2">The sequence shown here is derived from an EMBL/GenBank/DDBJ whole genome shotgun (WGS) entry which is preliminary data.</text>
</comment>
<dbReference type="AlphaFoldDB" id="A0AAV5KJR3"/>
<evidence type="ECO:0000256" key="1">
    <source>
        <dbReference type="SAM" id="MobiDB-lite"/>
    </source>
</evidence>
<accession>A0AAV5KJR3</accession>
<proteinExistence type="predicted"/>
<gene>
    <name evidence="2" type="ORF">SLEP1_g34403</name>
</gene>
<name>A0AAV5KJR3_9ROSI</name>
<evidence type="ECO:0000313" key="2">
    <source>
        <dbReference type="EMBL" id="GKV24850.1"/>
    </source>
</evidence>
<sequence>MTGLISDANERSSLTSSPVSLHPSAPANSLACSAFLAPGIGTTFSWAINQLRTTYKSISILVEPWHH</sequence>
<reference evidence="2 3" key="1">
    <citation type="journal article" date="2021" name="Commun. Biol.">
        <title>The genome of Shorea leprosula (Dipterocarpaceae) highlights the ecological relevance of drought in aseasonal tropical rainforests.</title>
        <authorList>
            <person name="Ng K.K.S."/>
            <person name="Kobayashi M.J."/>
            <person name="Fawcett J.A."/>
            <person name="Hatakeyama M."/>
            <person name="Paape T."/>
            <person name="Ng C.H."/>
            <person name="Ang C.C."/>
            <person name="Tnah L.H."/>
            <person name="Lee C.T."/>
            <person name="Nishiyama T."/>
            <person name="Sese J."/>
            <person name="O'Brien M.J."/>
            <person name="Copetti D."/>
            <person name="Mohd Noor M.I."/>
            <person name="Ong R.C."/>
            <person name="Putra M."/>
            <person name="Sireger I.Z."/>
            <person name="Indrioko S."/>
            <person name="Kosugi Y."/>
            <person name="Izuno A."/>
            <person name="Isagi Y."/>
            <person name="Lee S.L."/>
            <person name="Shimizu K.K."/>
        </authorList>
    </citation>
    <scope>NUCLEOTIDE SEQUENCE [LARGE SCALE GENOMIC DNA]</scope>
    <source>
        <strain evidence="2">214</strain>
    </source>
</reference>
<keyword evidence="3" id="KW-1185">Reference proteome</keyword>
<organism evidence="2 3">
    <name type="scientific">Rubroshorea leprosula</name>
    <dbReference type="NCBI Taxonomy" id="152421"/>
    <lineage>
        <taxon>Eukaryota</taxon>
        <taxon>Viridiplantae</taxon>
        <taxon>Streptophyta</taxon>
        <taxon>Embryophyta</taxon>
        <taxon>Tracheophyta</taxon>
        <taxon>Spermatophyta</taxon>
        <taxon>Magnoliopsida</taxon>
        <taxon>eudicotyledons</taxon>
        <taxon>Gunneridae</taxon>
        <taxon>Pentapetalae</taxon>
        <taxon>rosids</taxon>
        <taxon>malvids</taxon>
        <taxon>Malvales</taxon>
        <taxon>Dipterocarpaceae</taxon>
        <taxon>Rubroshorea</taxon>
    </lineage>
</organism>
<feature type="region of interest" description="Disordered" evidence="1">
    <location>
        <begin position="1"/>
        <end position="25"/>
    </location>
</feature>
<evidence type="ECO:0000313" key="3">
    <source>
        <dbReference type="Proteomes" id="UP001054252"/>
    </source>
</evidence>
<dbReference type="Proteomes" id="UP001054252">
    <property type="component" value="Unassembled WGS sequence"/>
</dbReference>
<dbReference type="EMBL" id="BPVZ01000067">
    <property type="protein sequence ID" value="GKV24850.1"/>
    <property type="molecule type" value="Genomic_DNA"/>
</dbReference>
<protein>
    <submittedName>
        <fullName evidence="2">Uncharacterized protein</fullName>
    </submittedName>
</protein>